<feature type="domain" description="C2H2-type" evidence="14">
    <location>
        <begin position="680"/>
        <end position="707"/>
    </location>
</feature>
<evidence type="ECO:0000256" key="5">
    <source>
        <dbReference type="ARBA" id="ARBA00022771"/>
    </source>
</evidence>
<feature type="compositionally biased region" description="Basic and acidic residues" evidence="12">
    <location>
        <begin position="495"/>
        <end position="504"/>
    </location>
</feature>
<gene>
    <name evidence="16" type="ORF">ROHU_026979</name>
</gene>
<sequence length="1038" mass="115995">MLVSATALLGATLGTVSGVLTLCGLSLLCKSCKKGKLERGDETDPEKAKPSILHTLTQFSVQKCTEPIQPQASLKFPRIYRPKPSVTSQEVINYKEHGAANDTSAAELDTCNQATEREEVFSLPRQAENISVEAGCEGYISGCVSVSEEQKHAHTAVHKLAAHVQWGEELVFALPMEGTEDTDSLDGEVALSLHCCDRFSHNSTLGTMRFKLADISMMLDADCWVDLQPPKQQEVASSAGELLLSLSYLPAANRLGVVVMKARGLQSDKLKDNIVATGIGRDKGSGNVRDSIHSVLRSIPRGLTLGPSLAEDGQLGLWCVGQVLEKDTLLGLEELDKIIRKEKAEGLQHECQNAFKSEISDEMYWMRFACSAQNEEESNVSLLEVDGKLGLRVCRDIQPGTELLLWKDQQEAPVEKEAVQIEACEISSTPNREQDDALEVVSLDNLSGCADPVQSVTQEDTKPPIKEINLVQESKACNSSVLEENVVDEAQTEQSEERPAREDIPSVGTSTSQTQSSEHLKPEGSLRASSRLAAKPRKVHSSTIRNYKRQDAKDRSDLSRKKKLSDNKDNTMQTYANEDSSAEQNEQDFVIRERKYKCDVCDKSFFQLCHLKKHKFTHQNQKPYMCTECGKTYSSQESFQAHLLMHRGQRPFQCQHCDKSYGLKRDLKEHQVLHSGEKPFVCDICGKAFARRPSLRVHREVHRTKEPDYQAPKVKCPECNKELANSGSLRNHMRLHTGERPYVCQHCDKSFRQRGNLLGHMRIHTGEKPYKCDHCELRFSQVPELRRHLISHTGEVYLCPVCGKALRDPHTLRAHERLHTGDRPYKCEQCGKGYTMATKLRRHLKSHLEEKPHVCQVCGAKYTMMQSLQRHLQSHKHHSDSDHALPTRGRPKRSKGEQDRTDCSSLEEGQAVTFVQASEDFAMVSHSEGVILDSGAYHGGTIVLQKGMEKGLERIELSEDVIEIIVSDENTKCIVVQEQPSKCIELQEQETNAKCLIVQENDSCMVVPEQDANSCLVILQSQDGLSSVAETVEIETGL</sequence>
<dbReference type="Gene3D" id="2.60.40.150">
    <property type="entry name" value="C2 domain"/>
    <property type="match status" value="1"/>
</dbReference>
<evidence type="ECO:0000313" key="16">
    <source>
        <dbReference type="EMBL" id="RXN17299.1"/>
    </source>
</evidence>
<dbReference type="FunFam" id="3.30.160.60:FF:001253">
    <property type="entry name" value="Zinc finger protein 408"/>
    <property type="match status" value="1"/>
</dbReference>
<keyword evidence="17" id="KW-1185">Reference proteome</keyword>
<evidence type="ECO:0000256" key="10">
    <source>
        <dbReference type="ARBA" id="ARBA00023242"/>
    </source>
</evidence>
<keyword evidence="10" id="KW-0539">Nucleus</keyword>
<evidence type="ECO:0000256" key="11">
    <source>
        <dbReference type="PROSITE-ProRule" id="PRU00042"/>
    </source>
</evidence>
<dbReference type="InterPro" id="IPR035892">
    <property type="entry name" value="C2_domain_sf"/>
</dbReference>
<dbReference type="FunFam" id="3.30.160.60:FF:001723">
    <property type="entry name" value="Zinc finger protein 408"/>
    <property type="match status" value="1"/>
</dbReference>
<feature type="domain" description="SET" evidence="15">
    <location>
        <begin position="301"/>
        <end position="408"/>
    </location>
</feature>
<feature type="domain" description="C2H2-type" evidence="14">
    <location>
        <begin position="624"/>
        <end position="651"/>
    </location>
</feature>
<evidence type="ECO:0000256" key="2">
    <source>
        <dbReference type="ARBA" id="ARBA00006991"/>
    </source>
</evidence>
<feature type="domain" description="C2H2-type" evidence="14">
    <location>
        <begin position="825"/>
        <end position="852"/>
    </location>
</feature>
<dbReference type="SUPFAM" id="SSF57667">
    <property type="entry name" value="beta-beta-alpha zinc fingers"/>
    <property type="match status" value="5"/>
</dbReference>
<dbReference type="EMBL" id="QBIY01012749">
    <property type="protein sequence ID" value="RXN17299.1"/>
    <property type="molecule type" value="Genomic_DNA"/>
</dbReference>
<evidence type="ECO:0000256" key="6">
    <source>
        <dbReference type="ARBA" id="ARBA00022833"/>
    </source>
</evidence>
<evidence type="ECO:0000256" key="12">
    <source>
        <dbReference type="SAM" id="MobiDB-lite"/>
    </source>
</evidence>
<dbReference type="Gene3D" id="3.30.160.60">
    <property type="entry name" value="Classic Zinc Finger"/>
    <property type="match status" value="9"/>
</dbReference>
<dbReference type="SMART" id="SM00355">
    <property type="entry name" value="ZnF_C2H2"/>
    <property type="match status" value="10"/>
</dbReference>
<feature type="compositionally biased region" description="Polar residues" evidence="12">
    <location>
        <begin position="570"/>
        <end position="584"/>
    </location>
</feature>
<evidence type="ECO:0000256" key="8">
    <source>
        <dbReference type="ARBA" id="ARBA00023125"/>
    </source>
</evidence>
<evidence type="ECO:0000256" key="9">
    <source>
        <dbReference type="ARBA" id="ARBA00023163"/>
    </source>
</evidence>
<evidence type="ECO:0000313" key="17">
    <source>
        <dbReference type="Proteomes" id="UP000290572"/>
    </source>
</evidence>
<keyword evidence="6" id="KW-0862">Zinc</keyword>
<dbReference type="InterPro" id="IPR046341">
    <property type="entry name" value="SET_dom_sf"/>
</dbReference>
<comment type="subcellular location">
    <subcellularLocation>
        <location evidence="1">Nucleus</location>
    </subcellularLocation>
</comment>
<dbReference type="PROSITE" id="PS00028">
    <property type="entry name" value="ZINC_FINGER_C2H2_1"/>
    <property type="match status" value="10"/>
</dbReference>
<feature type="region of interest" description="Disordered" evidence="12">
    <location>
        <begin position="869"/>
        <end position="905"/>
    </location>
</feature>
<feature type="domain" description="C2H2-type" evidence="14">
    <location>
        <begin position="652"/>
        <end position="679"/>
    </location>
</feature>
<keyword evidence="7" id="KW-0805">Transcription regulation</keyword>
<evidence type="ECO:0000259" key="15">
    <source>
        <dbReference type="PROSITE" id="PS50280"/>
    </source>
</evidence>
<dbReference type="Proteomes" id="UP000290572">
    <property type="component" value="Unassembled WGS sequence"/>
</dbReference>
<comment type="caution">
    <text evidence="16">The sequence shown here is derived from an EMBL/GenBank/DDBJ whole genome shotgun (WGS) entry which is preliminary data.</text>
</comment>
<dbReference type="InterPro" id="IPR036236">
    <property type="entry name" value="Znf_C2H2_sf"/>
</dbReference>
<feature type="domain" description="C2H2-type" evidence="14">
    <location>
        <begin position="797"/>
        <end position="824"/>
    </location>
</feature>
<dbReference type="GO" id="GO:0042802">
    <property type="term" value="F:identical protein binding"/>
    <property type="evidence" value="ECO:0007669"/>
    <property type="project" value="UniProtKB-ARBA"/>
</dbReference>
<dbReference type="FunFam" id="3.30.160.60:FF:001119">
    <property type="entry name" value="zinc finger protein 408"/>
    <property type="match status" value="1"/>
</dbReference>
<dbReference type="PROSITE" id="PS50280">
    <property type="entry name" value="SET"/>
    <property type="match status" value="1"/>
</dbReference>
<keyword evidence="8" id="KW-0238">DNA-binding</keyword>
<dbReference type="FunFam" id="3.30.160.60:FF:000849">
    <property type="entry name" value="Zinc finger protein 408"/>
    <property type="match status" value="2"/>
</dbReference>
<evidence type="ECO:0000259" key="14">
    <source>
        <dbReference type="PROSITE" id="PS50157"/>
    </source>
</evidence>
<protein>
    <submittedName>
        <fullName evidence="16">Zinc finger protein 408-like isoform X3</fullName>
    </submittedName>
</protein>
<feature type="domain" description="C2H2-type" evidence="14">
    <location>
        <begin position="770"/>
        <end position="797"/>
    </location>
</feature>
<dbReference type="PROSITE" id="PS50157">
    <property type="entry name" value="ZINC_FINGER_C2H2_2"/>
    <property type="match status" value="10"/>
</dbReference>
<dbReference type="PANTHER" id="PTHR24399:SF23">
    <property type="entry name" value="C2H2-TYPE DOMAIN-CONTAINING PROTEIN"/>
    <property type="match status" value="1"/>
</dbReference>
<feature type="domain" description="C2H2-type" evidence="14">
    <location>
        <begin position="596"/>
        <end position="623"/>
    </location>
</feature>
<accession>A0A498M8K3</accession>
<feature type="domain" description="C2H2-type" evidence="14">
    <location>
        <begin position="742"/>
        <end position="769"/>
    </location>
</feature>
<dbReference type="GO" id="GO:0000978">
    <property type="term" value="F:RNA polymerase II cis-regulatory region sequence-specific DNA binding"/>
    <property type="evidence" value="ECO:0007669"/>
    <property type="project" value="TreeGrafter"/>
</dbReference>
<dbReference type="InterPro" id="IPR001214">
    <property type="entry name" value="SET_dom"/>
</dbReference>
<dbReference type="SUPFAM" id="SSF49562">
    <property type="entry name" value="C2 domain (Calcium/lipid-binding domain, CaLB)"/>
    <property type="match status" value="1"/>
</dbReference>
<keyword evidence="13" id="KW-0732">Signal</keyword>
<keyword evidence="3" id="KW-0479">Metal-binding</keyword>
<dbReference type="Gene3D" id="2.170.270.10">
    <property type="entry name" value="SET domain"/>
    <property type="match status" value="1"/>
</dbReference>
<reference evidence="16 17" key="1">
    <citation type="submission" date="2018-03" db="EMBL/GenBank/DDBJ databases">
        <title>Draft genome sequence of Rohu Carp (Labeo rohita).</title>
        <authorList>
            <person name="Das P."/>
            <person name="Kushwaha B."/>
            <person name="Joshi C.G."/>
            <person name="Kumar D."/>
            <person name="Nagpure N.S."/>
            <person name="Sahoo L."/>
            <person name="Das S.P."/>
            <person name="Bit A."/>
            <person name="Patnaik S."/>
            <person name="Meher P.K."/>
            <person name="Jayasankar P."/>
            <person name="Koringa P.G."/>
            <person name="Patel N.V."/>
            <person name="Hinsu A.T."/>
            <person name="Kumar R."/>
            <person name="Pandey M."/>
            <person name="Agarwal S."/>
            <person name="Srivastava S."/>
            <person name="Singh M."/>
            <person name="Iquebal M.A."/>
            <person name="Jaiswal S."/>
            <person name="Angadi U.B."/>
            <person name="Kumar N."/>
            <person name="Raza M."/>
            <person name="Shah T.M."/>
            <person name="Rai A."/>
            <person name="Jena J.K."/>
        </authorList>
    </citation>
    <scope>NUCLEOTIDE SEQUENCE [LARGE SCALE GENOMIC DNA]</scope>
    <source>
        <strain evidence="16">DASCIFA01</strain>
        <tissue evidence="16">Testis</tissue>
    </source>
</reference>
<dbReference type="GO" id="GO:0005654">
    <property type="term" value="C:nucleoplasm"/>
    <property type="evidence" value="ECO:0007669"/>
    <property type="project" value="TreeGrafter"/>
</dbReference>
<feature type="compositionally biased region" description="Basic and acidic residues" evidence="12">
    <location>
        <begin position="548"/>
        <end position="569"/>
    </location>
</feature>
<feature type="domain" description="C2H2-type" evidence="14">
    <location>
        <begin position="714"/>
        <end position="741"/>
    </location>
</feature>
<organism evidence="16 17">
    <name type="scientific">Labeo rohita</name>
    <name type="common">Indian major carp</name>
    <name type="synonym">Cyprinus rohita</name>
    <dbReference type="NCBI Taxonomy" id="84645"/>
    <lineage>
        <taxon>Eukaryota</taxon>
        <taxon>Metazoa</taxon>
        <taxon>Chordata</taxon>
        <taxon>Craniata</taxon>
        <taxon>Vertebrata</taxon>
        <taxon>Euteleostomi</taxon>
        <taxon>Actinopterygii</taxon>
        <taxon>Neopterygii</taxon>
        <taxon>Teleostei</taxon>
        <taxon>Ostariophysi</taxon>
        <taxon>Cypriniformes</taxon>
        <taxon>Cyprinidae</taxon>
        <taxon>Labeoninae</taxon>
        <taxon>Labeonini</taxon>
        <taxon>Labeo</taxon>
    </lineage>
</organism>
<comment type="similarity">
    <text evidence="2">Belongs to the krueppel C2H2-type zinc-finger protein family.</text>
</comment>
<dbReference type="STRING" id="84645.A0A498M8K3"/>
<dbReference type="InterPro" id="IPR013087">
    <property type="entry name" value="Znf_C2H2_type"/>
</dbReference>
<dbReference type="FunFam" id="3.30.160.60:FF:001101">
    <property type="entry name" value="Zinc finger protein 408"/>
    <property type="match status" value="1"/>
</dbReference>
<evidence type="ECO:0000256" key="1">
    <source>
        <dbReference type="ARBA" id="ARBA00004123"/>
    </source>
</evidence>
<evidence type="ECO:0000256" key="4">
    <source>
        <dbReference type="ARBA" id="ARBA00022737"/>
    </source>
</evidence>
<proteinExistence type="inferred from homology"/>
<dbReference type="GO" id="GO:0001227">
    <property type="term" value="F:DNA-binding transcription repressor activity, RNA polymerase II-specific"/>
    <property type="evidence" value="ECO:0007669"/>
    <property type="project" value="TreeGrafter"/>
</dbReference>
<dbReference type="Pfam" id="PF00096">
    <property type="entry name" value="zf-C2H2"/>
    <property type="match status" value="7"/>
</dbReference>
<keyword evidence="4" id="KW-0677">Repeat</keyword>
<name>A0A498M8K3_LABRO</name>
<feature type="region of interest" description="Disordered" evidence="12">
    <location>
        <begin position="481"/>
        <end position="586"/>
    </location>
</feature>
<keyword evidence="9" id="KW-0804">Transcription</keyword>
<feature type="chain" id="PRO_5019831725" evidence="13">
    <location>
        <begin position="19"/>
        <end position="1038"/>
    </location>
</feature>
<dbReference type="Pfam" id="PF12874">
    <property type="entry name" value="zf-met"/>
    <property type="match status" value="1"/>
</dbReference>
<keyword evidence="5 11" id="KW-0863">Zinc-finger</keyword>
<evidence type="ECO:0000256" key="3">
    <source>
        <dbReference type="ARBA" id="ARBA00022723"/>
    </source>
</evidence>
<dbReference type="PANTHER" id="PTHR24399">
    <property type="entry name" value="ZINC FINGER AND BTB DOMAIN-CONTAINING"/>
    <property type="match status" value="1"/>
</dbReference>
<dbReference type="FunFam" id="3.30.160.60:FF:000508">
    <property type="entry name" value="Myeloid zinc finger 1"/>
    <property type="match status" value="1"/>
</dbReference>
<evidence type="ECO:0000256" key="7">
    <source>
        <dbReference type="ARBA" id="ARBA00023015"/>
    </source>
</evidence>
<dbReference type="Pfam" id="PF21549">
    <property type="entry name" value="PRDM2_PR"/>
    <property type="match status" value="1"/>
</dbReference>
<feature type="domain" description="C2H2-type" evidence="14">
    <location>
        <begin position="853"/>
        <end position="880"/>
    </location>
</feature>
<dbReference type="AlphaFoldDB" id="A0A498M8K3"/>
<dbReference type="FunFam" id="3.30.160.60:FF:001136">
    <property type="entry name" value="Zinc finger protein 408"/>
    <property type="match status" value="1"/>
</dbReference>
<evidence type="ECO:0000256" key="13">
    <source>
        <dbReference type="SAM" id="SignalP"/>
    </source>
</evidence>
<feature type="signal peptide" evidence="13">
    <location>
        <begin position="1"/>
        <end position="18"/>
    </location>
</feature>
<dbReference type="GO" id="GO:0008270">
    <property type="term" value="F:zinc ion binding"/>
    <property type="evidence" value="ECO:0007669"/>
    <property type="project" value="UniProtKB-KW"/>
</dbReference>